<dbReference type="AlphaFoldDB" id="A0A498NET0"/>
<keyword evidence="1" id="KW-0175">Coiled coil</keyword>
<evidence type="ECO:0000313" key="3">
    <source>
        <dbReference type="Proteomes" id="UP000290572"/>
    </source>
</evidence>
<dbReference type="Gene3D" id="3.30.70.1820">
    <property type="entry name" value="L1 transposable element, RRM domain"/>
    <property type="match status" value="1"/>
</dbReference>
<proteinExistence type="predicted"/>
<evidence type="ECO:0000256" key="1">
    <source>
        <dbReference type="SAM" id="Coils"/>
    </source>
</evidence>
<sequence>MKLASSEANLTDAIAEALSKQQISLETTVQKAIRVAMEDVKSSLIELRQEVQSQTNTVRDLISKADKIQGETRQMKKDLNMCTTEQQSLTLKIAELEDGSRRNNVRLVGLPQSREGDDPIGFLQKMLPTWIPALKKKGPIEIDRAHRVYGSGKSRTLIFRVLRYQDRQAILQGAREVMKTEPIRDQDHLLRFFADYSGFTSRRRQAFGSIQKELHALGIPNFLIYPAILHVSSGGNQHSFDSVTKAEEFLVEARNGHASGARRKLAFYGPSPSAESMEE</sequence>
<dbReference type="STRING" id="84645.A0A498NET0"/>
<dbReference type="PANTHER" id="PTHR11505">
    <property type="entry name" value="L1 TRANSPOSABLE ELEMENT-RELATED"/>
    <property type="match status" value="1"/>
</dbReference>
<comment type="caution">
    <text evidence="2">The sequence shown here is derived from an EMBL/GenBank/DDBJ whole genome shotgun (WGS) entry which is preliminary data.</text>
</comment>
<name>A0A498NET0_LABRO</name>
<dbReference type="EMBL" id="QBIY01011822">
    <property type="protein sequence ID" value="RXN29185.1"/>
    <property type="molecule type" value="Genomic_DNA"/>
</dbReference>
<organism evidence="2 3">
    <name type="scientific">Labeo rohita</name>
    <name type="common">Indian major carp</name>
    <name type="synonym">Cyprinus rohita</name>
    <dbReference type="NCBI Taxonomy" id="84645"/>
    <lineage>
        <taxon>Eukaryota</taxon>
        <taxon>Metazoa</taxon>
        <taxon>Chordata</taxon>
        <taxon>Craniata</taxon>
        <taxon>Vertebrata</taxon>
        <taxon>Euteleostomi</taxon>
        <taxon>Actinopterygii</taxon>
        <taxon>Neopterygii</taxon>
        <taxon>Teleostei</taxon>
        <taxon>Ostariophysi</taxon>
        <taxon>Cypriniformes</taxon>
        <taxon>Cyprinidae</taxon>
        <taxon>Labeoninae</taxon>
        <taxon>Labeonini</taxon>
        <taxon>Labeo</taxon>
    </lineage>
</organism>
<evidence type="ECO:0000313" key="2">
    <source>
        <dbReference type="EMBL" id="RXN29185.1"/>
    </source>
</evidence>
<dbReference type="Proteomes" id="UP000290572">
    <property type="component" value="Unassembled WGS sequence"/>
</dbReference>
<protein>
    <submittedName>
        <fullName evidence="2">LINE-1 type transposase domain-containing 1</fullName>
    </submittedName>
</protein>
<reference evidence="2 3" key="1">
    <citation type="submission" date="2018-03" db="EMBL/GenBank/DDBJ databases">
        <title>Draft genome sequence of Rohu Carp (Labeo rohita).</title>
        <authorList>
            <person name="Das P."/>
            <person name="Kushwaha B."/>
            <person name="Joshi C.G."/>
            <person name="Kumar D."/>
            <person name="Nagpure N.S."/>
            <person name="Sahoo L."/>
            <person name="Das S.P."/>
            <person name="Bit A."/>
            <person name="Patnaik S."/>
            <person name="Meher P.K."/>
            <person name="Jayasankar P."/>
            <person name="Koringa P.G."/>
            <person name="Patel N.V."/>
            <person name="Hinsu A.T."/>
            <person name="Kumar R."/>
            <person name="Pandey M."/>
            <person name="Agarwal S."/>
            <person name="Srivastava S."/>
            <person name="Singh M."/>
            <person name="Iquebal M.A."/>
            <person name="Jaiswal S."/>
            <person name="Angadi U.B."/>
            <person name="Kumar N."/>
            <person name="Raza M."/>
            <person name="Shah T.M."/>
            <person name="Rai A."/>
            <person name="Jena J.K."/>
        </authorList>
    </citation>
    <scope>NUCLEOTIDE SEQUENCE [LARGE SCALE GENOMIC DNA]</scope>
    <source>
        <strain evidence="2">DASCIFA01</strain>
        <tissue evidence="2">Testis</tissue>
    </source>
</reference>
<keyword evidence="3" id="KW-1185">Reference proteome</keyword>
<dbReference type="InterPro" id="IPR004244">
    <property type="entry name" value="Transposase_22"/>
</dbReference>
<feature type="coiled-coil region" evidence="1">
    <location>
        <begin position="37"/>
        <end position="64"/>
    </location>
</feature>
<accession>A0A498NET0</accession>
<gene>
    <name evidence="2" type="ORF">ROHU_018914</name>
</gene>